<keyword evidence="7" id="KW-0446">Lipid-binding</keyword>
<feature type="signal peptide" evidence="11">
    <location>
        <begin position="1"/>
        <end position="32"/>
    </location>
</feature>
<evidence type="ECO:0000313" key="14">
    <source>
        <dbReference type="Proteomes" id="UP001497482"/>
    </source>
</evidence>
<evidence type="ECO:0000256" key="8">
    <source>
        <dbReference type="ARBA" id="ARBA00023157"/>
    </source>
</evidence>
<evidence type="ECO:0000256" key="7">
    <source>
        <dbReference type="ARBA" id="ARBA00023121"/>
    </source>
</evidence>
<evidence type="ECO:0000256" key="5">
    <source>
        <dbReference type="ARBA" id="ARBA00022525"/>
    </source>
</evidence>
<dbReference type="AlphaFoldDB" id="A0AAV2JSA4"/>
<dbReference type="PANTHER" id="PTHR10612:SF58">
    <property type="entry name" value="APOLIPOPROTEIN D"/>
    <property type="match status" value="1"/>
</dbReference>
<dbReference type="Pfam" id="PF08212">
    <property type="entry name" value="Lipocalin_2"/>
    <property type="match status" value="1"/>
</dbReference>
<keyword evidence="14" id="KW-1185">Reference proteome</keyword>
<dbReference type="GO" id="GO:0006869">
    <property type="term" value="P:lipid transport"/>
    <property type="evidence" value="ECO:0007669"/>
    <property type="project" value="InterPro"/>
</dbReference>
<feature type="domain" description="Lipocalin/cytosolic fatty-acid binding" evidence="12">
    <location>
        <begin position="50"/>
        <end position="192"/>
    </location>
</feature>
<dbReference type="PRINTS" id="PR00179">
    <property type="entry name" value="LIPOCALIN"/>
</dbReference>
<comment type="similarity">
    <text evidence="2 11">Belongs to the calycin superfamily. Lipocalin family.</text>
</comment>
<evidence type="ECO:0000256" key="6">
    <source>
        <dbReference type="ARBA" id="ARBA00022729"/>
    </source>
</evidence>
<dbReference type="PRINTS" id="PR02058">
    <property type="entry name" value="APODVERTBRTE"/>
</dbReference>
<dbReference type="SUPFAM" id="SSF50814">
    <property type="entry name" value="Lipocalins"/>
    <property type="match status" value="1"/>
</dbReference>
<dbReference type="InterPro" id="IPR000566">
    <property type="entry name" value="Lipocln_cytosolic_FA-bd_dom"/>
</dbReference>
<dbReference type="GO" id="GO:0006629">
    <property type="term" value="P:lipid metabolic process"/>
    <property type="evidence" value="ECO:0007669"/>
    <property type="project" value="TreeGrafter"/>
</dbReference>
<dbReference type="InterPro" id="IPR022272">
    <property type="entry name" value="Lipocalin_CS"/>
</dbReference>
<evidence type="ECO:0000259" key="12">
    <source>
        <dbReference type="Pfam" id="PF08212"/>
    </source>
</evidence>
<dbReference type="GO" id="GO:0005737">
    <property type="term" value="C:cytoplasm"/>
    <property type="evidence" value="ECO:0007669"/>
    <property type="project" value="TreeGrafter"/>
</dbReference>
<dbReference type="GO" id="GO:0000302">
    <property type="term" value="P:response to reactive oxygen species"/>
    <property type="evidence" value="ECO:0007669"/>
    <property type="project" value="TreeGrafter"/>
</dbReference>
<evidence type="ECO:0000256" key="1">
    <source>
        <dbReference type="ARBA" id="ARBA00004613"/>
    </source>
</evidence>
<dbReference type="GO" id="GO:0008289">
    <property type="term" value="F:lipid binding"/>
    <property type="evidence" value="ECO:0007669"/>
    <property type="project" value="UniProtKB-KW"/>
</dbReference>
<dbReference type="PROSITE" id="PS00213">
    <property type="entry name" value="LIPOCALIN"/>
    <property type="match status" value="1"/>
</dbReference>
<keyword evidence="6 11" id="KW-0732">Signal</keyword>
<accession>A0AAV2JSA4</accession>
<evidence type="ECO:0000256" key="2">
    <source>
        <dbReference type="ARBA" id="ARBA00006889"/>
    </source>
</evidence>
<dbReference type="GO" id="GO:0005576">
    <property type="term" value="C:extracellular region"/>
    <property type="evidence" value="ECO:0007669"/>
    <property type="project" value="UniProtKB-SubCell"/>
</dbReference>
<dbReference type="Gene3D" id="2.40.128.20">
    <property type="match status" value="1"/>
</dbReference>
<proteinExistence type="inferred from homology"/>
<feature type="chain" id="PRO_5043115525" description="Apolipoprotein D" evidence="11">
    <location>
        <begin position="33"/>
        <end position="202"/>
    </location>
</feature>
<sequence>MTAYSSLTPPRLKMQSVHVLSLTLLCALAASAQVISFGRCPKPAVQANFDPSKYIGRWYEIEKLPTGFQKGECGTATYSAKSAGVIGVFNSELLKDGTINSIAGSAKVKSPEEPAKLEVSFSGTPPGPYWVLSSDYEGHSLVYGCQELGIFKGELSWILSREPTISDETREELHSILTAAGVDAGKMVRTNQDRNYCSPMDQ</sequence>
<dbReference type="GO" id="GO:0007420">
    <property type="term" value="P:brain development"/>
    <property type="evidence" value="ECO:0007669"/>
    <property type="project" value="InterPro"/>
</dbReference>
<keyword evidence="9" id="KW-0325">Glycoprotein</keyword>
<evidence type="ECO:0000256" key="9">
    <source>
        <dbReference type="ARBA" id="ARBA00023180"/>
    </source>
</evidence>
<dbReference type="InterPro" id="IPR012674">
    <property type="entry name" value="Calycin"/>
</dbReference>
<dbReference type="PIRSF" id="PIRSF036893">
    <property type="entry name" value="Lipocalin_ApoD"/>
    <property type="match status" value="1"/>
</dbReference>
<dbReference type="Proteomes" id="UP001497482">
    <property type="component" value="Chromosome 14"/>
</dbReference>
<dbReference type="GO" id="GO:0042246">
    <property type="term" value="P:tissue regeneration"/>
    <property type="evidence" value="ECO:0007669"/>
    <property type="project" value="InterPro"/>
</dbReference>
<dbReference type="InterPro" id="IPR022271">
    <property type="entry name" value="Lipocalin_ApoD"/>
</dbReference>
<dbReference type="PANTHER" id="PTHR10612">
    <property type="entry name" value="APOLIPOPROTEIN D"/>
    <property type="match status" value="1"/>
</dbReference>
<dbReference type="InterPro" id="IPR026222">
    <property type="entry name" value="ApoD_vertbrte"/>
</dbReference>
<keyword evidence="4" id="KW-0813">Transport</keyword>
<evidence type="ECO:0000256" key="11">
    <source>
        <dbReference type="PIRNR" id="PIRNR036893"/>
    </source>
</evidence>
<name>A0AAV2JSA4_KNICA</name>
<dbReference type="PRINTS" id="PR01219">
    <property type="entry name" value="APOLIPOPROTD"/>
</dbReference>
<evidence type="ECO:0000313" key="13">
    <source>
        <dbReference type="EMBL" id="CAL1580370.1"/>
    </source>
</evidence>
<protein>
    <recommendedName>
        <fullName evidence="3">Apolipoprotein D</fullName>
    </recommendedName>
</protein>
<dbReference type="EMBL" id="OZ035836">
    <property type="protein sequence ID" value="CAL1580370.1"/>
    <property type="molecule type" value="Genomic_DNA"/>
</dbReference>
<dbReference type="InterPro" id="IPR002969">
    <property type="entry name" value="ApolipopD"/>
</dbReference>
<reference evidence="13 14" key="1">
    <citation type="submission" date="2024-04" db="EMBL/GenBank/DDBJ databases">
        <authorList>
            <person name="Waldvogel A.-M."/>
            <person name="Schoenle A."/>
        </authorList>
    </citation>
    <scope>NUCLEOTIDE SEQUENCE [LARGE SCALE GENOMIC DNA]</scope>
</reference>
<keyword evidence="5" id="KW-0964">Secreted</keyword>
<keyword evidence="8" id="KW-1015">Disulfide bond</keyword>
<comment type="subcellular location">
    <subcellularLocation>
        <location evidence="1">Secreted</location>
    </subcellularLocation>
</comment>
<keyword evidence="10" id="KW-0873">Pyrrolidone carboxylic acid</keyword>
<evidence type="ECO:0000256" key="10">
    <source>
        <dbReference type="ARBA" id="ARBA00023283"/>
    </source>
</evidence>
<evidence type="ECO:0000256" key="3">
    <source>
        <dbReference type="ARBA" id="ARBA00019890"/>
    </source>
</evidence>
<organism evidence="13 14">
    <name type="scientific">Knipowitschia caucasica</name>
    <name type="common">Caucasian dwarf goby</name>
    <name type="synonym">Pomatoschistus caucasicus</name>
    <dbReference type="NCBI Taxonomy" id="637954"/>
    <lineage>
        <taxon>Eukaryota</taxon>
        <taxon>Metazoa</taxon>
        <taxon>Chordata</taxon>
        <taxon>Craniata</taxon>
        <taxon>Vertebrata</taxon>
        <taxon>Euteleostomi</taxon>
        <taxon>Actinopterygii</taxon>
        <taxon>Neopterygii</taxon>
        <taxon>Teleostei</taxon>
        <taxon>Neoteleostei</taxon>
        <taxon>Acanthomorphata</taxon>
        <taxon>Gobiaria</taxon>
        <taxon>Gobiiformes</taxon>
        <taxon>Gobioidei</taxon>
        <taxon>Gobiidae</taxon>
        <taxon>Gobiinae</taxon>
        <taxon>Knipowitschia</taxon>
    </lineage>
</organism>
<dbReference type="CDD" id="cd19437">
    <property type="entry name" value="lipocalin_apoD-like"/>
    <property type="match status" value="1"/>
</dbReference>
<dbReference type="FunFam" id="2.40.128.20:FF:000003">
    <property type="entry name" value="Apolipoprotein D"/>
    <property type="match status" value="1"/>
</dbReference>
<evidence type="ECO:0000256" key="4">
    <source>
        <dbReference type="ARBA" id="ARBA00022448"/>
    </source>
</evidence>
<gene>
    <name evidence="13" type="ORF">KC01_LOCUS11221</name>
</gene>